<sequence>MTRISVGGDQPYDVIIGDHVSPQVAGFVEGASRAAVIFTASVSHDASHAVHSLIDAGLEVTPIEVPDAEAGKTVQVASGCWDKLAANGFTRSDVVVGVGGGALTDIAGFVAATWLRGVRWVPIATSINGMVDAAIGGKTGINISAGKNLVGSFHPPAGVLCELSALRSLPPAQLTAGLAEVVKCGFIADPVILELVATPTESLRELIERSIRVKAHVVANDLKESGLREILNYGHTLAHAIEKVEGYTWSHGNAVAVGMVYAASVGARTGRPDFTEQTRKLLLDLGLPIGYEGDWSALRAAMAIDKKSRGGALRFVLLDDLARPVTVPVDDEDLLMRAYEDLRA</sequence>
<keyword evidence="15 17" id="KW-0456">Lyase</keyword>
<feature type="domain" description="3-dehydroquinate synthase N-terminal" evidence="18">
    <location>
        <begin position="63"/>
        <end position="174"/>
    </location>
</feature>
<keyword evidence="11 17" id="KW-0547">Nucleotide-binding</keyword>
<dbReference type="HAMAP" id="MF_00110">
    <property type="entry name" value="DHQ_synthase"/>
    <property type="match status" value="1"/>
</dbReference>
<feature type="binding site" evidence="17">
    <location>
        <begin position="67"/>
        <end position="72"/>
    </location>
    <ligand>
        <name>NAD(+)</name>
        <dbReference type="ChEBI" id="CHEBI:57540"/>
    </ligand>
</feature>
<dbReference type="EMBL" id="BONY01000026">
    <property type="protein sequence ID" value="GIH06281.1"/>
    <property type="molecule type" value="Genomic_DNA"/>
</dbReference>
<dbReference type="PANTHER" id="PTHR43622:SF7">
    <property type="entry name" value="3-DEHYDROQUINATE SYNTHASE, CHLOROPLASTIC"/>
    <property type="match status" value="1"/>
</dbReference>
<dbReference type="InterPro" id="IPR016037">
    <property type="entry name" value="DHQ_synth_AroB"/>
</dbReference>
<gene>
    <name evidence="20" type="primary">aroB_1</name>
    <name evidence="17" type="synonym">aroB</name>
    <name evidence="20" type="ORF">Rhe02_43480</name>
</gene>
<proteinExistence type="inferred from homology"/>
<dbReference type="PIRSF" id="PIRSF001455">
    <property type="entry name" value="DHQ_synth"/>
    <property type="match status" value="1"/>
</dbReference>
<comment type="function">
    <text evidence="17">Catalyzes the conversion of 3-deoxy-D-arabino-heptulosonate 7-phosphate (DAHP) to dehydroquinate (DHQ).</text>
</comment>
<accession>A0A8J3VHR0</accession>
<dbReference type="Pfam" id="PF24621">
    <property type="entry name" value="DHQS_C"/>
    <property type="match status" value="1"/>
</dbReference>
<evidence type="ECO:0000256" key="7">
    <source>
        <dbReference type="ARBA" id="ARBA00017684"/>
    </source>
</evidence>
<evidence type="ECO:0000259" key="19">
    <source>
        <dbReference type="Pfam" id="PF24621"/>
    </source>
</evidence>
<keyword evidence="21" id="KW-1185">Reference proteome</keyword>
<evidence type="ECO:0000256" key="13">
    <source>
        <dbReference type="ARBA" id="ARBA00023027"/>
    </source>
</evidence>
<organism evidence="20 21">
    <name type="scientific">Rhizocola hellebori</name>
    <dbReference type="NCBI Taxonomy" id="1392758"/>
    <lineage>
        <taxon>Bacteria</taxon>
        <taxon>Bacillati</taxon>
        <taxon>Actinomycetota</taxon>
        <taxon>Actinomycetes</taxon>
        <taxon>Micromonosporales</taxon>
        <taxon>Micromonosporaceae</taxon>
        <taxon>Rhizocola</taxon>
    </lineage>
</organism>
<dbReference type="GO" id="GO:0003856">
    <property type="term" value="F:3-dehydroquinate synthase activity"/>
    <property type="evidence" value="ECO:0007669"/>
    <property type="project" value="UniProtKB-UniRule"/>
</dbReference>
<dbReference type="InterPro" id="IPR030960">
    <property type="entry name" value="DHQS/DOIS_N"/>
</dbReference>
<feature type="binding site" evidence="17">
    <location>
        <begin position="125"/>
        <end position="126"/>
    </location>
    <ligand>
        <name>NAD(+)</name>
        <dbReference type="ChEBI" id="CHEBI:57540"/>
    </ligand>
</feature>
<dbReference type="Gene3D" id="3.40.50.1970">
    <property type="match status" value="1"/>
</dbReference>
<comment type="cofactor">
    <cofactor evidence="17">
        <name>Co(2+)</name>
        <dbReference type="ChEBI" id="CHEBI:48828"/>
    </cofactor>
    <cofactor evidence="17">
        <name>Zn(2+)</name>
        <dbReference type="ChEBI" id="CHEBI:29105"/>
    </cofactor>
    <text evidence="17">Binds 1 divalent metal cation per subunit. Can use either Co(2+) or Zn(2+).</text>
</comment>
<comment type="pathway">
    <text evidence="4 17">Metabolic intermediate biosynthesis; chorismate biosynthesis; chorismate from D-erythrose 4-phosphate and phosphoenolpyruvate: step 2/7.</text>
</comment>
<evidence type="ECO:0000256" key="14">
    <source>
        <dbReference type="ARBA" id="ARBA00023141"/>
    </source>
</evidence>
<comment type="caution">
    <text evidence="17">Lacks conserved residue(s) required for the propagation of feature annotation.</text>
</comment>
<evidence type="ECO:0000256" key="1">
    <source>
        <dbReference type="ARBA" id="ARBA00001393"/>
    </source>
</evidence>
<evidence type="ECO:0000256" key="4">
    <source>
        <dbReference type="ARBA" id="ARBA00004661"/>
    </source>
</evidence>
<dbReference type="CDD" id="cd08195">
    <property type="entry name" value="DHQS"/>
    <property type="match status" value="1"/>
</dbReference>
<name>A0A8J3VHR0_9ACTN</name>
<feature type="binding site" evidence="17">
    <location>
        <position position="180"/>
    </location>
    <ligand>
        <name>Zn(2+)</name>
        <dbReference type="ChEBI" id="CHEBI:29105"/>
    </ligand>
</feature>
<dbReference type="GO" id="GO:0009423">
    <property type="term" value="P:chorismate biosynthetic process"/>
    <property type="evidence" value="ECO:0007669"/>
    <property type="project" value="UniProtKB-UniRule"/>
</dbReference>
<evidence type="ECO:0000256" key="9">
    <source>
        <dbReference type="ARBA" id="ARBA00022605"/>
    </source>
</evidence>
<dbReference type="InterPro" id="IPR056179">
    <property type="entry name" value="DHQS_C"/>
</dbReference>
<keyword evidence="8 17" id="KW-0963">Cytoplasm</keyword>
<feature type="binding site" evidence="17">
    <location>
        <position position="138"/>
    </location>
    <ligand>
        <name>NAD(+)</name>
        <dbReference type="ChEBI" id="CHEBI:57540"/>
    </ligand>
</feature>
<keyword evidence="12 17" id="KW-0862">Zinc</keyword>
<dbReference type="Gene3D" id="1.20.1090.10">
    <property type="entry name" value="Dehydroquinate synthase-like - alpha domain"/>
    <property type="match status" value="1"/>
</dbReference>
<dbReference type="RefSeq" id="WP_203910103.1">
    <property type="nucleotide sequence ID" value="NZ_BONY01000026.1"/>
</dbReference>
<dbReference type="NCBIfam" id="TIGR01357">
    <property type="entry name" value="aroB"/>
    <property type="match status" value="1"/>
</dbReference>
<feature type="domain" description="3-dehydroquinate synthase C-terminal" evidence="19">
    <location>
        <begin position="177"/>
        <end position="308"/>
    </location>
</feature>
<dbReference type="PANTHER" id="PTHR43622">
    <property type="entry name" value="3-DEHYDROQUINATE SYNTHASE"/>
    <property type="match status" value="1"/>
</dbReference>
<evidence type="ECO:0000256" key="6">
    <source>
        <dbReference type="ARBA" id="ARBA00013031"/>
    </source>
</evidence>
<dbReference type="GO" id="GO:0046872">
    <property type="term" value="F:metal ion binding"/>
    <property type="evidence" value="ECO:0007669"/>
    <property type="project" value="UniProtKB-KW"/>
</dbReference>
<dbReference type="GO" id="GO:0000166">
    <property type="term" value="F:nucleotide binding"/>
    <property type="evidence" value="ECO:0007669"/>
    <property type="project" value="UniProtKB-KW"/>
</dbReference>
<evidence type="ECO:0000313" key="21">
    <source>
        <dbReference type="Proteomes" id="UP000612899"/>
    </source>
</evidence>
<dbReference type="Proteomes" id="UP000612899">
    <property type="component" value="Unassembled WGS sequence"/>
</dbReference>
<comment type="similarity">
    <text evidence="5 17">Belongs to the sugar phosphate cyclases superfamily. Dehydroquinate synthase family.</text>
</comment>
<evidence type="ECO:0000256" key="5">
    <source>
        <dbReference type="ARBA" id="ARBA00005412"/>
    </source>
</evidence>
<evidence type="ECO:0000256" key="11">
    <source>
        <dbReference type="ARBA" id="ARBA00022741"/>
    </source>
</evidence>
<evidence type="ECO:0000256" key="2">
    <source>
        <dbReference type="ARBA" id="ARBA00001911"/>
    </source>
</evidence>
<protein>
    <recommendedName>
        <fullName evidence="7 17">3-dehydroquinate synthase</fullName>
        <shortName evidence="17">DHQS</shortName>
        <ecNumber evidence="6 17">4.2.3.4</ecNumber>
    </recommendedName>
</protein>
<dbReference type="GO" id="GO:0005737">
    <property type="term" value="C:cytoplasm"/>
    <property type="evidence" value="ECO:0007669"/>
    <property type="project" value="UniProtKB-SubCell"/>
</dbReference>
<dbReference type="GO" id="GO:0009073">
    <property type="term" value="P:aromatic amino acid family biosynthetic process"/>
    <property type="evidence" value="ECO:0007669"/>
    <property type="project" value="UniProtKB-KW"/>
</dbReference>
<evidence type="ECO:0000313" key="20">
    <source>
        <dbReference type="EMBL" id="GIH06281.1"/>
    </source>
</evidence>
<dbReference type="InterPro" id="IPR050071">
    <property type="entry name" value="Dehydroquinate_synthase"/>
</dbReference>
<comment type="caution">
    <text evidence="20">The sequence shown here is derived from an EMBL/GenBank/DDBJ whole genome shotgun (WGS) entry which is preliminary data.</text>
</comment>
<comment type="subcellular location">
    <subcellularLocation>
        <location evidence="3 17">Cytoplasm</location>
    </subcellularLocation>
</comment>
<dbReference type="UniPathway" id="UPA00053">
    <property type="reaction ID" value="UER00085"/>
</dbReference>
<keyword evidence="9 17" id="KW-0028">Amino-acid biosynthesis</keyword>
<evidence type="ECO:0000256" key="16">
    <source>
        <dbReference type="ARBA" id="ARBA00023285"/>
    </source>
</evidence>
<keyword evidence="16 17" id="KW-0170">Cobalt</keyword>
<dbReference type="GO" id="GO:0008652">
    <property type="term" value="P:amino acid biosynthetic process"/>
    <property type="evidence" value="ECO:0007669"/>
    <property type="project" value="UniProtKB-KW"/>
</dbReference>
<dbReference type="AlphaFoldDB" id="A0A8J3VHR0"/>
<evidence type="ECO:0000259" key="18">
    <source>
        <dbReference type="Pfam" id="PF01761"/>
    </source>
</evidence>
<feature type="binding site" evidence="17">
    <location>
        <position position="147"/>
    </location>
    <ligand>
        <name>NAD(+)</name>
        <dbReference type="ChEBI" id="CHEBI:57540"/>
    </ligand>
</feature>
<dbReference type="EC" id="4.2.3.4" evidence="6 17"/>
<evidence type="ECO:0000256" key="3">
    <source>
        <dbReference type="ARBA" id="ARBA00004496"/>
    </source>
</evidence>
<feature type="binding site" evidence="17">
    <location>
        <position position="251"/>
    </location>
    <ligand>
        <name>Zn(2+)</name>
        <dbReference type="ChEBI" id="CHEBI:29105"/>
    </ligand>
</feature>
<feature type="binding site" evidence="17">
    <location>
        <begin position="101"/>
        <end position="105"/>
    </location>
    <ligand>
        <name>NAD(+)</name>
        <dbReference type="ChEBI" id="CHEBI:57540"/>
    </ligand>
</feature>
<evidence type="ECO:0000256" key="8">
    <source>
        <dbReference type="ARBA" id="ARBA00022490"/>
    </source>
</evidence>
<comment type="cofactor">
    <cofactor evidence="2 17">
        <name>NAD(+)</name>
        <dbReference type="ChEBI" id="CHEBI:57540"/>
    </cofactor>
</comment>
<keyword evidence="13 17" id="KW-0520">NAD</keyword>
<dbReference type="Pfam" id="PF01761">
    <property type="entry name" value="DHQ_synthase"/>
    <property type="match status" value="1"/>
</dbReference>
<dbReference type="InterPro" id="IPR030963">
    <property type="entry name" value="DHQ_synth_fam"/>
</dbReference>
<keyword evidence="14 17" id="KW-0057">Aromatic amino acid biosynthesis</keyword>
<feature type="binding site" evidence="17">
    <location>
        <position position="235"/>
    </location>
    <ligand>
        <name>Zn(2+)</name>
        <dbReference type="ChEBI" id="CHEBI:29105"/>
    </ligand>
</feature>
<comment type="catalytic activity">
    <reaction evidence="1 17">
        <text>7-phospho-2-dehydro-3-deoxy-D-arabino-heptonate = 3-dehydroquinate + phosphate</text>
        <dbReference type="Rhea" id="RHEA:21968"/>
        <dbReference type="ChEBI" id="CHEBI:32364"/>
        <dbReference type="ChEBI" id="CHEBI:43474"/>
        <dbReference type="ChEBI" id="CHEBI:58394"/>
        <dbReference type="EC" id="4.2.3.4"/>
    </reaction>
</comment>
<evidence type="ECO:0000256" key="15">
    <source>
        <dbReference type="ARBA" id="ARBA00023239"/>
    </source>
</evidence>
<evidence type="ECO:0000256" key="10">
    <source>
        <dbReference type="ARBA" id="ARBA00022723"/>
    </source>
</evidence>
<keyword evidence="10 17" id="KW-0479">Metal-binding</keyword>
<dbReference type="SUPFAM" id="SSF56796">
    <property type="entry name" value="Dehydroquinate synthase-like"/>
    <property type="match status" value="1"/>
</dbReference>
<reference evidence="20" key="1">
    <citation type="submission" date="2021-01" db="EMBL/GenBank/DDBJ databases">
        <title>Whole genome shotgun sequence of Rhizocola hellebori NBRC 109834.</title>
        <authorList>
            <person name="Komaki H."/>
            <person name="Tamura T."/>
        </authorList>
    </citation>
    <scope>NUCLEOTIDE SEQUENCE</scope>
    <source>
        <strain evidence="20">NBRC 109834</strain>
    </source>
</reference>
<evidence type="ECO:0000256" key="17">
    <source>
        <dbReference type="HAMAP-Rule" id="MF_00110"/>
    </source>
</evidence>
<evidence type="ECO:0000256" key="12">
    <source>
        <dbReference type="ARBA" id="ARBA00022833"/>
    </source>
</evidence>